<reference evidence="8 9" key="1">
    <citation type="journal article" date="2011" name="Stand. Genomic Sci.">
        <title>Complete genome sequence of Marivirga tractuosa type strain (H-43).</title>
        <authorList>
            <person name="Pagani I."/>
            <person name="Chertkov O."/>
            <person name="Lapidus A."/>
            <person name="Lucas S."/>
            <person name="Del Rio T.G."/>
            <person name="Tice H."/>
            <person name="Copeland A."/>
            <person name="Cheng J.F."/>
            <person name="Nolan M."/>
            <person name="Saunders E."/>
            <person name="Pitluck S."/>
            <person name="Held B."/>
            <person name="Goodwin L."/>
            <person name="Liolios K."/>
            <person name="Ovchinikova G."/>
            <person name="Ivanova N."/>
            <person name="Mavromatis K."/>
            <person name="Pati A."/>
            <person name="Chen A."/>
            <person name="Palaniappan K."/>
            <person name="Land M."/>
            <person name="Hauser L."/>
            <person name="Jeffries C.D."/>
            <person name="Detter J.C."/>
            <person name="Han C."/>
            <person name="Tapia R."/>
            <person name="Ngatchou-Djao O.D."/>
            <person name="Rohde M."/>
            <person name="Goker M."/>
            <person name="Spring S."/>
            <person name="Sikorski J."/>
            <person name="Woyke T."/>
            <person name="Bristow J."/>
            <person name="Eisen J.A."/>
            <person name="Markowitz V."/>
            <person name="Hugenholtz P."/>
            <person name="Klenk H.P."/>
            <person name="Kyrpides N.C."/>
        </authorList>
    </citation>
    <scope>NUCLEOTIDE SEQUENCE [LARGE SCALE GENOMIC DNA]</scope>
    <source>
        <strain evidence="9">ATCC 23168 / DSM 4126 / NBRC 15989 / NCIMB 1408 / VKM B-1430 / H-43</strain>
    </source>
</reference>
<dbReference type="Proteomes" id="UP000008720">
    <property type="component" value="Chromosome"/>
</dbReference>
<protein>
    <recommendedName>
        <fullName evidence="4 7">dTDP-4-dehydrorhamnose 3,5-epimerase</fullName>
        <ecNumber evidence="3 7">5.1.3.13</ecNumber>
    </recommendedName>
    <alternativeName>
        <fullName evidence="7">Thymidine diphospho-4-keto-rhamnose 3,5-epimerase</fullName>
    </alternativeName>
</protein>
<dbReference type="EC" id="5.1.3.13" evidence="3 7"/>
<dbReference type="PANTHER" id="PTHR21047">
    <property type="entry name" value="DTDP-6-DEOXY-D-GLUCOSE-3,5 EPIMERASE"/>
    <property type="match status" value="1"/>
</dbReference>
<dbReference type="eggNOG" id="COG1898">
    <property type="taxonomic scope" value="Bacteria"/>
</dbReference>
<accession>E4TN52</accession>
<evidence type="ECO:0000256" key="1">
    <source>
        <dbReference type="ARBA" id="ARBA00001298"/>
    </source>
</evidence>
<comment type="pathway">
    <text evidence="7">Carbohydrate biosynthesis; dTDP-L-rhamnose biosynthesis.</text>
</comment>
<dbReference type="EMBL" id="CP002349">
    <property type="protein sequence ID" value="ADR22466.1"/>
    <property type="molecule type" value="Genomic_DNA"/>
</dbReference>
<comment type="similarity">
    <text evidence="7">Belongs to the dTDP-4-dehydrorhamnose 3,5-epimerase family.</text>
</comment>
<dbReference type="GO" id="GO:0000271">
    <property type="term" value="P:polysaccharide biosynthetic process"/>
    <property type="evidence" value="ECO:0007669"/>
    <property type="project" value="TreeGrafter"/>
</dbReference>
<evidence type="ECO:0000313" key="9">
    <source>
        <dbReference type="Proteomes" id="UP000008720"/>
    </source>
</evidence>
<organism evidence="8 9">
    <name type="scientific">Marivirga tractuosa (strain ATCC 23168 / DSM 4126 / NBRC 15989 / NCIMB 1408 / VKM B-1430 / H-43)</name>
    <name type="common">Microscilla tractuosa</name>
    <name type="synonym">Flexibacter tractuosus</name>
    <dbReference type="NCBI Taxonomy" id="643867"/>
    <lineage>
        <taxon>Bacteria</taxon>
        <taxon>Pseudomonadati</taxon>
        <taxon>Bacteroidota</taxon>
        <taxon>Cytophagia</taxon>
        <taxon>Cytophagales</taxon>
        <taxon>Marivirgaceae</taxon>
        <taxon>Marivirga</taxon>
    </lineage>
</organism>
<dbReference type="STRING" id="643867.Ftrac_2488"/>
<dbReference type="CDD" id="cd00438">
    <property type="entry name" value="cupin_RmlC"/>
    <property type="match status" value="1"/>
</dbReference>
<evidence type="ECO:0000256" key="4">
    <source>
        <dbReference type="ARBA" id="ARBA00019595"/>
    </source>
</evidence>
<comment type="function">
    <text evidence="2 7">Catalyzes the epimerization of the C3' and C5'positions of dTDP-6-deoxy-D-xylo-4-hexulose, forming dTDP-6-deoxy-L-lyxo-4-hexulose.</text>
</comment>
<keyword evidence="7 8" id="KW-0413">Isomerase</keyword>
<comment type="catalytic activity">
    <reaction evidence="1 7">
        <text>dTDP-4-dehydro-6-deoxy-alpha-D-glucose = dTDP-4-dehydro-beta-L-rhamnose</text>
        <dbReference type="Rhea" id="RHEA:16969"/>
        <dbReference type="ChEBI" id="CHEBI:57649"/>
        <dbReference type="ChEBI" id="CHEBI:62830"/>
        <dbReference type="EC" id="5.1.3.13"/>
    </reaction>
</comment>
<feature type="active site" description="Proton acceptor" evidence="5">
    <location>
        <position position="71"/>
    </location>
</feature>
<dbReference type="GO" id="GO:0008830">
    <property type="term" value="F:dTDP-4-dehydrorhamnose 3,5-epimerase activity"/>
    <property type="evidence" value="ECO:0007669"/>
    <property type="project" value="UniProtKB-UniRule"/>
</dbReference>
<dbReference type="HOGENOM" id="CLU_090940_1_1_10"/>
<dbReference type="Gene3D" id="2.60.120.10">
    <property type="entry name" value="Jelly Rolls"/>
    <property type="match status" value="1"/>
</dbReference>
<proteinExistence type="inferred from homology"/>
<dbReference type="InterPro" id="IPR014710">
    <property type="entry name" value="RmlC-like_jellyroll"/>
</dbReference>
<dbReference type="GO" id="GO:0005829">
    <property type="term" value="C:cytosol"/>
    <property type="evidence" value="ECO:0007669"/>
    <property type="project" value="TreeGrafter"/>
</dbReference>
<comment type="subunit">
    <text evidence="7">Homodimer.</text>
</comment>
<evidence type="ECO:0000256" key="3">
    <source>
        <dbReference type="ARBA" id="ARBA00012098"/>
    </source>
</evidence>
<dbReference type="KEGG" id="mtt:Ftrac_2488"/>
<dbReference type="Pfam" id="PF00908">
    <property type="entry name" value="dTDP_sugar_isom"/>
    <property type="match status" value="1"/>
</dbReference>
<sequence length="192" mass="22313">MLNLRKNLIMNITPTDFDDLFIIEPTVYEDSRGYFFESFHQKKFEDATGIKCEFVQDNQSRSLHGVIRGLHMQVPPMAQAKLVRVLRGEVLDVVVDLRKDKPTFGKSFSIHLSAENKQQLFIPRGFAHGIAVLSKEAEFFYKCDNYYSPENERGIIYNDASLNIDWKIDSEKRIISEKDQKNLDFFSFSSPF</sequence>
<gene>
    <name evidence="8" type="ordered locus">Ftrac_2488</name>
</gene>
<dbReference type="SUPFAM" id="SSF51182">
    <property type="entry name" value="RmlC-like cupins"/>
    <property type="match status" value="1"/>
</dbReference>
<name>E4TN52_MARTH</name>
<dbReference type="InterPro" id="IPR000888">
    <property type="entry name" value="RmlC-like"/>
</dbReference>
<feature type="active site" description="Proton donor" evidence="5">
    <location>
        <position position="141"/>
    </location>
</feature>
<dbReference type="GO" id="GO:0019305">
    <property type="term" value="P:dTDP-rhamnose biosynthetic process"/>
    <property type="evidence" value="ECO:0007669"/>
    <property type="project" value="UniProtKB-UniRule"/>
</dbReference>
<dbReference type="NCBIfam" id="TIGR01221">
    <property type="entry name" value="rmlC"/>
    <property type="match status" value="1"/>
</dbReference>
<dbReference type="AlphaFoldDB" id="E4TN52"/>
<dbReference type="UniPathway" id="UPA00124"/>
<dbReference type="PANTHER" id="PTHR21047:SF2">
    <property type="entry name" value="THYMIDINE DIPHOSPHO-4-KETO-RHAMNOSE 3,5-EPIMERASE"/>
    <property type="match status" value="1"/>
</dbReference>
<evidence type="ECO:0000256" key="6">
    <source>
        <dbReference type="PIRSR" id="PIRSR600888-3"/>
    </source>
</evidence>
<evidence type="ECO:0000256" key="7">
    <source>
        <dbReference type="RuleBase" id="RU364069"/>
    </source>
</evidence>
<feature type="site" description="Participates in a stacking interaction with the thymidine ring of dTDP-4-oxo-6-deoxyglucose" evidence="6">
    <location>
        <position position="147"/>
    </location>
</feature>
<evidence type="ECO:0000313" key="8">
    <source>
        <dbReference type="EMBL" id="ADR22466.1"/>
    </source>
</evidence>
<evidence type="ECO:0000256" key="2">
    <source>
        <dbReference type="ARBA" id="ARBA00001997"/>
    </source>
</evidence>
<keyword evidence="9" id="KW-1185">Reference proteome</keyword>
<dbReference type="InterPro" id="IPR011051">
    <property type="entry name" value="RmlC_Cupin_sf"/>
</dbReference>
<evidence type="ECO:0000256" key="5">
    <source>
        <dbReference type="PIRSR" id="PIRSR600888-1"/>
    </source>
</evidence>